<evidence type="ECO:0000256" key="1">
    <source>
        <dbReference type="SAM" id="MobiDB-lite"/>
    </source>
</evidence>
<gene>
    <name evidence="2" type="ORF">BDP27DRAFT_1426198</name>
</gene>
<organism evidence="2 3">
    <name type="scientific">Rhodocollybia butyracea</name>
    <dbReference type="NCBI Taxonomy" id="206335"/>
    <lineage>
        <taxon>Eukaryota</taxon>
        <taxon>Fungi</taxon>
        <taxon>Dikarya</taxon>
        <taxon>Basidiomycota</taxon>
        <taxon>Agaricomycotina</taxon>
        <taxon>Agaricomycetes</taxon>
        <taxon>Agaricomycetidae</taxon>
        <taxon>Agaricales</taxon>
        <taxon>Marasmiineae</taxon>
        <taxon>Omphalotaceae</taxon>
        <taxon>Rhodocollybia</taxon>
    </lineage>
</organism>
<feature type="region of interest" description="Disordered" evidence="1">
    <location>
        <begin position="182"/>
        <end position="210"/>
    </location>
</feature>
<dbReference type="Proteomes" id="UP000772434">
    <property type="component" value="Unassembled WGS sequence"/>
</dbReference>
<reference evidence="2" key="1">
    <citation type="submission" date="2020-11" db="EMBL/GenBank/DDBJ databases">
        <authorList>
            <consortium name="DOE Joint Genome Institute"/>
            <person name="Ahrendt S."/>
            <person name="Riley R."/>
            <person name="Andreopoulos W."/>
            <person name="Labutti K."/>
            <person name="Pangilinan J."/>
            <person name="Ruiz-Duenas F.J."/>
            <person name="Barrasa J.M."/>
            <person name="Sanchez-Garcia M."/>
            <person name="Camarero S."/>
            <person name="Miyauchi S."/>
            <person name="Serrano A."/>
            <person name="Linde D."/>
            <person name="Babiker R."/>
            <person name="Drula E."/>
            <person name="Ayuso-Fernandez I."/>
            <person name="Pacheco R."/>
            <person name="Padilla G."/>
            <person name="Ferreira P."/>
            <person name="Barriuso J."/>
            <person name="Kellner H."/>
            <person name="Castanera R."/>
            <person name="Alfaro M."/>
            <person name="Ramirez L."/>
            <person name="Pisabarro A.G."/>
            <person name="Kuo A."/>
            <person name="Tritt A."/>
            <person name="Lipzen A."/>
            <person name="He G."/>
            <person name="Yan M."/>
            <person name="Ng V."/>
            <person name="Cullen D."/>
            <person name="Martin F."/>
            <person name="Rosso M.-N."/>
            <person name="Henrissat B."/>
            <person name="Hibbett D."/>
            <person name="Martinez A.T."/>
            <person name="Grigoriev I.V."/>
        </authorList>
    </citation>
    <scope>NUCLEOTIDE SEQUENCE</scope>
    <source>
        <strain evidence="2">AH 40177</strain>
    </source>
</reference>
<feature type="compositionally biased region" description="Basic and acidic residues" evidence="1">
    <location>
        <begin position="182"/>
        <end position="193"/>
    </location>
</feature>
<keyword evidence="3" id="KW-1185">Reference proteome</keyword>
<dbReference type="AlphaFoldDB" id="A0A9P5PK53"/>
<evidence type="ECO:0000313" key="3">
    <source>
        <dbReference type="Proteomes" id="UP000772434"/>
    </source>
</evidence>
<comment type="caution">
    <text evidence="2">The sequence shown here is derived from an EMBL/GenBank/DDBJ whole genome shotgun (WGS) entry which is preliminary data.</text>
</comment>
<feature type="region of interest" description="Disordered" evidence="1">
    <location>
        <begin position="83"/>
        <end position="106"/>
    </location>
</feature>
<protein>
    <submittedName>
        <fullName evidence="2">Uncharacterized protein</fullName>
    </submittedName>
</protein>
<sequence length="334" mass="37016">MSTPSIHLYRVPGHELLAQERLSEHSDVLPWYLLTYAGRGVEGVYLELEDADEAAKDYPNAEIQPFDSAEKLICEWSKYCEQSSWSDGRTGKSESSERSTSPLDEEQVIGILTERSTGLMVQARELKCNRDRDDPHSRMQIAKAYYANGGRCNQTYYAVATTSTTVISANEEDSLSRFTEWEDLGRSNDRNEEADGEDDRSSRMLTTPAVDNASVTVSEVSTELVSTATEVTRDVVSPSFVPNPRNPLFLPSSEASSTGGTLPCLKKTTNWSSYLHCLTPDDDLPNYSSSSGGYYFRQSETDYRHGTELGCSPPIVDTPTILVDSRTIPLANLS</sequence>
<proteinExistence type="predicted"/>
<evidence type="ECO:0000313" key="2">
    <source>
        <dbReference type="EMBL" id="KAF9064077.1"/>
    </source>
</evidence>
<accession>A0A9P5PK53</accession>
<name>A0A9P5PK53_9AGAR</name>
<dbReference type="EMBL" id="JADNRY010000131">
    <property type="protein sequence ID" value="KAF9064077.1"/>
    <property type="molecule type" value="Genomic_DNA"/>
</dbReference>